<proteinExistence type="predicted"/>
<reference evidence="5" key="1">
    <citation type="submission" date="2016-10" db="EMBL/GenBank/DDBJ databases">
        <authorList>
            <person name="Varghese N."/>
            <person name="Submissions S."/>
        </authorList>
    </citation>
    <scope>NUCLEOTIDE SEQUENCE [LARGE SCALE GENOMIC DNA]</scope>
    <source>
        <strain evidence="5">DSM 10014</strain>
    </source>
</reference>
<gene>
    <name evidence="4" type="ORF">SAMN04488041_10721</name>
</gene>
<accession>A0A1H3BNU9</accession>
<dbReference type="InterPro" id="IPR009057">
    <property type="entry name" value="Homeodomain-like_sf"/>
</dbReference>
<evidence type="ECO:0000313" key="5">
    <source>
        <dbReference type="Proteomes" id="UP000183076"/>
    </source>
</evidence>
<dbReference type="Gene3D" id="1.10.357.10">
    <property type="entry name" value="Tetracycline Repressor, domain 2"/>
    <property type="match status" value="1"/>
</dbReference>
<keyword evidence="1 2" id="KW-0238">DNA-binding</keyword>
<dbReference type="InterPro" id="IPR036271">
    <property type="entry name" value="Tet_transcr_reg_TetR-rel_C_sf"/>
</dbReference>
<dbReference type="PRINTS" id="PR00455">
    <property type="entry name" value="HTHTETR"/>
</dbReference>
<dbReference type="STRING" id="60137.SAMN04488041_10721"/>
<feature type="domain" description="HTH tetR-type" evidence="3">
    <location>
        <begin position="29"/>
        <end position="89"/>
    </location>
</feature>
<dbReference type="EMBL" id="FNNB01000007">
    <property type="protein sequence ID" value="SDX43527.1"/>
    <property type="molecule type" value="Genomic_DNA"/>
</dbReference>
<dbReference type="GeneID" id="94022416"/>
<dbReference type="AlphaFoldDB" id="A0A1H3BNU9"/>
<evidence type="ECO:0000256" key="2">
    <source>
        <dbReference type="PROSITE-ProRule" id="PRU00335"/>
    </source>
</evidence>
<evidence type="ECO:0000259" key="3">
    <source>
        <dbReference type="PROSITE" id="PS50977"/>
    </source>
</evidence>
<dbReference type="SUPFAM" id="SSF46689">
    <property type="entry name" value="Homeodomain-like"/>
    <property type="match status" value="1"/>
</dbReference>
<dbReference type="SUPFAM" id="SSF48498">
    <property type="entry name" value="Tetracyclin repressor-like, C-terminal domain"/>
    <property type="match status" value="1"/>
</dbReference>
<protein>
    <submittedName>
        <fullName evidence="4">Transcriptional regulator, TetR family</fullName>
    </submittedName>
</protein>
<dbReference type="PANTHER" id="PTHR30055">
    <property type="entry name" value="HTH-TYPE TRANSCRIPTIONAL REGULATOR RUTR"/>
    <property type="match status" value="1"/>
</dbReference>
<dbReference type="RefSeq" id="WP_367581980.1">
    <property type="nucleotide sequence ID" value="NZ_CP160850.1"/>
</dbReference>
<sequence length="251" mass="27336">MVNDLYGYGDVALAKTETKRDSRVRMAPAVRRDLILDAAQALFMERGWDAVTIADVQEAARISRGGFYHHFAAKEDLLSGLIARMTEQAMQTTEAAMSQNNGDALVQLNGLLDGAAQWTADNVNELRGLVQIFSRPGNEIPYRRICDAEAAVVMPVLKAIIESGIAEGTFNPIDAGLTAELMLSLSQGRREVLIEAFDLASANDLDAAVDALDRRLRSEGEICDRLLGLPVGSVALSNRTEYRRMLAGLVQ</sequence>
<name>A0A1H3BNU9_9RHOB</name>
<dbReference type="GO" id="GO:0003677">
    <property type="term" value="F:DNA binding"/>
    <property type="evidence" value="ECO:0007669"/>
    <property type="project" value="UniProtKB-UniRule"/>
</dbReference>
<dbReference type="Proteomes" id="UP000183076">
    <property type="component" value="Unassembled WGS sequence"/>
</dbReference>
<evidence type="ECO:0000313" key="4">
    <source>
        <dbReference type="EMBL" id="SDX43527.1"/>
    </source>
</evidence>
<dbReference type="InterPro" id="IPR001647">
    <property type="entry name" value="HTH_TetR"/>
</dbReference>
<dbReference type="Pfam" id="PF00440">
    <property type="entry name" value="TetR_N"/>
    <property type="match status" value="1"/>
</dbReference>
<organism evidence="4 5">
    <name type="scientific">Sulfitobacter pontiacus</name>
    <dbReference type="NCBI Taxonomy" id="60137"/>
    <lineage>
        <taxon>Bacteria</taxon>
        <taxon>Pseudomonadati</taxon>
        <taxon>Pseudomonadota</taxon>
        <taxon>Alphaproteobacteria</taxon>
        <taxon>Rhodobacterales</taxon>
        <taxon>Roseobacteraceae</taxon>
        <taxon>Sulfitobacter</taxon>
    </lineage>
</organism>
<dbReference type="InterPro" id="IPR050109">
    <property type="entry name" value="HTH-type_TetR-like_transc_reg"/>
</dbReference>
<evidence type="ECO:0000256" key="1">
    <source>
        <dbReference type="ARBA" id="ARBA00023125"/>
    </source>
</evidence>
<dbReference type="PROSITE" id="PS50977">
    <property type="entry name" value="HTH_TETR_2"/>
    <property type="match status" value="1"/>
</dbReference>
<feature type="DNA-binding region" description="H-T-H motif" evidence="2">
    <location>
        <begin position="52"/>
        <end position="71"/>
    </location>
</feature>